<evidence type="ECO:0000256" key="3">
    <source>
        <dbReference type="RuleBase" id="RU000363"/>
    </source>
</evidence>
<dbReference type="SUPFAM" id="SSF51735">
    <property type="entry name" value="NAD(P)-binding Rossmann-fold domains"/>
    <property type="match status" value="1"/>
</dbReference>
<comment type="caution">
    <text evidence="4">The sequence shown here is derived from an EMBL/GenBank/DDBJ whole genome shotgun (WGS) entry which is preliminary data.</text>
</comment>
<dbReference type="Gene3D" id="3.40.50.720">
    <property type="entry name" value="NAD(P)-binding Rossmann-like Domain"/>
    <property type="match status" value="1"/>
</dbReference>
<evidence type="ECO:0000256" key="2">
    <source>
        <dbReference type="ARBA" id="ARBA00023002"/>
    </source>
</evidence>
<evidence type="ECO:0000313" key="5">
    <source>
        <dbReference type="Proteomes" id="UP000275865"/>
    </source>
</evidence>
<dbReference type="InterPro" id="IPR036291">
    <property type="entry name" value="NAD(P)-bd_dom_sf"/>
</dbReference>
<comment type="similarity">
    <text evidence="1 3">Belongs to the short-chain dehydrogenases/reductases (SDR) family.</text>
</comment>
<dbReference type="PANTHER" id="PTHR44196">
    <property type="entry name" value="DEHYDROGENASE/REDUCTASE SDR FAMILY MEMBER 7B"/>
    <property type="match status" value="1"/>
</dbReference>
<reference evidence="4 5" key="1">
    <citation type="submission" date="2018-09" db="EMBL/GenBank/DDBJ databases">
        <title>Micromonospora sp. nov. MS1-9, isolated from a root of Musa sp.</title>
        <authorList>
            <person name="Kuncharoen N."/>
            <person name="Kudo T."/>
            <person name="Ohkuma M."/>
            <person name="Yuki M."/>
            <person name="Tanasupawat S."/>
        </authorList>
    </citation>
    <scope>NUCLEOTIDE SEQUENCE [LARGE SCALE GENOMIC DNA]</scope>
    <source>
        <strain evidence="4 5">MS1-9</strain>
    </source>
</reference>
<gene>
    <name evidence="4" type="ORF">D7044_13420</name>
</gene>
<dbReference type="PRINTS" id="PR00081">
    <property type="entry name" value="GDHRDH"/>
</dbReference>
<name>A0A3A9Y3B8_9ACTN</name>
<dbReference type="EMBL" id="RAZT01000006">
    <property type="protein sequence ID" value="RKN32260.1"/>
    <property type="molecule type" value="Genomic_DNA"/>
</dbReference>
<dbReference type="GO" id="GO:0016491">
    <property type="term" value="F:oxidoreductase activity"/>
    <property type="evidence" value="ECO:0007669"/>
    <property type="project" value="UniProtKB-KW"/>
</dbReference>
<dbReference type="InterPro" id="IPR002347">
    <property type="entry name" value="SDR_fam"/>
</dbReference>
<accession>A0A3A9Y3B8</accession>
<dbReference type="GO" id="GO:0016020">
    <property type="term" value="C:membrane"/>
    <property type="evidence" value="ECO:0007669"/>
    <property type="project" value="TreeGrafter"/>
</dbReference>
<dbReference type="RefSeq" id="WP_120689040.1">
    <property type="nucleotide sequence ID" value="NZ_RAZT01000006.1"/>
</dbReference>
<dbReference type="PROSITE" id="PS00061">
    <property type="entry name" value="ADH_SHORT"/>
    <property type="match status" value="1"/>
</dbReference>
<organism evidence="4 5">
    <name type="scientific">Micromonospora musae</name>
    <dbReference type="NCBI Taxonomy" id="1894970"/>
    <lineage>
        <taxon>Bacteria</taxon>
        <taxon>Bacillati</taxon>
        <taxon>Actinomycetota</taxon>
        <taxon>Actinomycetes</taxon>
        <taxon>Micromonosporales</taxon>
        <taxon>Micromonosporaceae</taxon>
        <taxon>Micromonospora</taxon>
    </lineage>
</organism>
<dbReference type="PRINTS" id="PR00080">
    <property type="entry name" value="SDRFAMILY"/>
</dbReference>
<dbReference type="InterPro" id="IPR020904">
    <property type="entry name" value="Sc_DH/Rdtase_CS"/>
</dbReference>
<dbReference type="AlphaFoldDB" id="A0A3A9Y3B8"/>
<proteinExistence type="inferred from homology"/>
<evidence type="ECO:0000256" key="1">
    <source>
        <dbReference type="ARBA" id="ARBA00006484"/>
    </source>
</evidence>
<evidence type="ECO:0000313" key="4">
    <source>
        <dbReference type="EMBL" id="RKN32260.1"/>
    </source>
</evidence>
<dbReference type="Proteomes" id="UP000275865">
    <property type="component" value="Unassembled WGS sequence"/>
</dbReference>
<keyword evidence="2" id="KW-0560">Oxidoreductase</keyword>
<protein>
    <submittedName>
        <fullName evidence="4">SDR family NAD(P)-dependent oxidoreductase</fullName>
    </submittedName>
</protein>
<sequence>MARVLITGTSRGIGRGAAIALAARGHQVIATARDLSTLDDVPAAVKLRLDVTDQDSVDAAVARAGRVDVLLSNAGTTVRAPLESIPLDALRDLFELNTFGALRVAQAVLPQMRDRGSGQLIFMSSIQGRLVIPLIGAYGATKHALEAFAETIAIEAGHFGVSVHVVQPPAVTSGGAELAKVYLDEDSPYRPLLNKLGPFRSAPVSVEEVADAVAATIDQGATAPFRVPVGQTATTVLAARRTAPDDAPFLAAPLDW</sequence>
<dbReference type="PANTHER" id="PTHR44196:SF1">
    <property type="entry name" value="DEHYDROGENASE_REDUCTASE SDR FAMILY MEMBER 7B"/>
    <property type="match status" value="1"/>
</dbReference>
<dbReference type="Pfam" id="PF00106">
    <property type="entry name" value="adh_short"/>
    <property type="match status" value="1"/>
</dbReference>